<name>A0A9P5YM02_9AGAR</name>
<reference evidence="1" key="1">
    <citation type="submission" date="2020-11" db="EMBL/GenBank/DDBJ databases">
        <authorList>
            <consortium name="DOE Joint Genome Institute"/>
            <person name="Ahrendt S."/>
            <person name="Riley R."/>
            <person name="Andreopoulos W."/>
            <person name="Labutti K."/>
            <person name="Pangilinan J."/>
            <person name="Ruiz-Duenas F.J."/>
            <person name="Barrasa J.M."/>
            <person name="Sanchez-Garcia M."/>
            <person name="Camarero S."/>
            <person name="Miyauchi S."/>
            <person name="Serrano A."/>
            <person name="Linde D."/>
            <person name="Babiker R."/>
            <person name="Drula E."/>
            <person name="Ayuso-Fernandez I."/>
            <person name="Pacheco R."/>
            <person name="Padilla G."/>
            <person name="Ferreira P."/>
            <person name="Barriuso J."/>
            <person name="Kellner H."/>
            <person name="Castanera R."/>
            <person name="Alfaro M."/>
            <person name="Ramirez L."/>
            <person name="Pisabarro A.G."/>
            <person name="Kuo A."/>
            <person name="Tritt A."/>
            <person name="Lipzen A."/>
            <person name="He G."/>
            <person name="Yan M."/>
            <person name="Ng V."/>
            <person name="Cullen D."/>
            <person name="Martin F."/>
            <person name="Rosso M.-N."/>
            <person name="Henrissat B."/>
            <person name="Hibbett D."/>
            <person name="Martinez A.T."/>
            <person name="Grigoriev I.V."/>
        </authorList>
    </citation>
    <scope>NUCLEOTIDE SEQUENCE</scope>
    <source>
        <strain evidence="1">CIRM-BRFM 674</strain>
    </source>
</reference>
<evidence type="ECO:0000313" key="2">
    <source>
        <dbReference type="Proteomes" id="UP000807469"/>
    </source>
</evidence>
<feature type="non-terminal residue" evidence="1">
    <location>
        <position position="1"/>
    </location>
</feature>
<proteinExistence type="predicted"/>
<organism evidence="1 2">
    <name type="scientific">Pholiota conissans</name>
    <dbReference type="NCBI Taxonomy" id="109636"/>
    <lineage>
        <taxon>Eukaryota</taxon>
        <taxon>Fungi</taxon>
        <taxon>Dikarya</taxon>
        <taxon>Basidiomycota</taxon>
        <taxon>Agaricomycotina</taxon>
        <taxon>Agaricomycetes</taxon>
        <taxon>Agaricomycetidae</taxon>
        <taxon>Agaricales</taxon>
        <taxon>Agaricineae</taxon>
        <taxon>Strophariaceae</taxon>
        <taxon>Pholiota</taxon>
    </lineage>
</organism>
<gene>
    <name evidence="1" type="ORF">BDN70DRAFT_771787</name>
</gene>
<protein>
    <submittedName>
        <fullName evidence="1">Uncharacterized protein</fullName>
    </submittedName>
</protein>
<accession>A0A9P5YM02</accession>
<dbReference type="EMBL" id="MU156097">
    <property type="protein sequence ID" value="KAF9470281.1"/>
    <property type="molecule type" value="Genomic_DNA"/>
</dbReference>
<evidence type="ECO:0000313" key="1">
    <source>
        <dbReference type="EMBL" id="KAF9470281.1"/>
    </source>
</evidence>
<sequence length="148" mass="16964">SPEIKTDPSAHPFWYAQVLGIFHADVQHTGPKSNNFAWVPMEFLWVRWLGIIPGHSFGRRQAKLPKLGFVPETDDFAFGFLDPTLVIRGCHLMPSFYDGRTSSLLLTEGPTEARKEGVIDDWENYYVGIFVDRDMYMRFLGMGIGHRE</sequence>
<feature type="non-terminal residue" evidence="1">
    <location>
        <position position="148"/>
    </location>
</feature>
<keyword evidence="2" id="KW-1185">Reference proteome</keyword>
<dbReference type="Proteomes" id="UP000807469">
    <property type="component" value="Unassembled WGS sequence"/>
</dbReference>
<dbReference type="AlphaFoldDB" id="A0A9P5YM02"/>
<comment type="caution">
    <text evidence="1">The sequence shown here is derived from an EMBL/GenBank/DDBJ whole genome shotgun (WGS) entry which is preliminary data.</text>
</comment>
<dbReference type="OrthoDB" id="3267098at2759"/>